<dbReference type="InterPro" id="IPR050270">
    <property type="entry name" value="DegV_domain_contain"/>
</dbReference>
<evidence type="ECO:0000313" key="2">
    <source>
        <dbReference type="EMBL" id="RDB69334.1"/>
    </source>
</evidence>
<reference evidence="2 4" key="1">
    <citation type="journal article" date="2018" name="Elife">
        <title>Discovery and characterization of a prevalent human gut bacterial enzyme sufficient for the inactivation of a family of plant toxins.</title>
        <authorList>
            <person name="Koppel N."/>
            <person name="Bisanz J.E."/>
            <person name="Pandelia M.E."/>
            <person name="Turnbaugh P.J."/>
            <person name="Balskus E.P."/>
        </authorList>
    </citation>
    <scope>NUCLEOTIDE SEQUENCE [LARGE SCALE GENOMIC DNA]</scope>
    <source>
        <strain evidence="2 4">DSM 16107</strain>
    </source>
</reference>
<dbReference type="NCBIfam" id="TIGR00762">
    <property type="entry name" value="DegV"/>
    <property type="match status" value="1"/>
</dbReference>
<dbReference type="SUPFAM" id="SSF82549">
    <property type="entry name" value="DAK1/DegV-like"/>
    <property type="match status" value="1"/>
</dbReference>
<dbReference type="OrthoDB" id="9781230at2"/>
<keyword evidence="4" id="KW-1185">Reference proteome</keyword>
<dbReference type="PANTHER" id="PTHR33434:SF2">
    <property type="entry name" value="FATTY ACID-BINDING PROTEIN TM_1468"/>
    <property type="match status" value="1"/>
</dbReference>
<name>A0A3N0INR7_9ACTN</name>
<organism evidence="3 5">
    <name type="scientific">Eggerthella sinensis</name>
    <dbReference type="NCBI Taxonomy" id="242230"/>
    <lineage>
        <taxon>Bacteria</taxon>
        <taxon>Bacillati</taxon>
        <taxon>Actinomycetota</taxon>
        <taxon>Coriobacteriia</taxon>
        <taxon>Eggerthellales</taxon>
        <taxon>Eggerthellaceae</taxon>
        <taxon>Eggerthella</taxon>
    </lineage>
</organism>
<gene>
    <name evidence="2" type="ORF">C1876_07475</name>
    <name evidence="3" type="ORF">DMP09_17380</name>
</gene>
<dbReference type="PANTHER" id="PTHR33434">
    <property type="entry name" value="DEGV DOMAIN-CONTAINING PROTEIN DR_1986-RELATED"/>
    <property type="match status" value="1"/>
</dbReference>
<dbReference type="InterPro" id="IPR003797">
    <property type="entry name" value="DegV"/>
</dbReference>
<evidence type="ECO:0000313" key="5">
    <source>
        <dbReference type="Proteomes" id="UP000270112"/>
    </source>
</evidence>
<dbReference type="InterPro" id="IPR043168">
    <property type="entry name" value="DegV_C"/>
</dbReference>
<dbReference type="AlphaFoldDB" id="A0A3N0INR7"/>
<dbReference type="Gene3D" id="3.40.50.10170">
    <property type="match status" value="1"/>
</dbReference>
<dbReference type="Proteomes" id="UP000270112">
    <property type="component" value="Unassembled WGS sequence"/>
</dbReference>
<evidence type="ECO:0000313" key="3">
    <source>
        <dbReference type="EMBL" id="RNM38651.1"/>
    </source>
</evidence>
<dbReference type="Pfam" id="PF02645">
    <property type="entry name" value="DegV"/>
    <property type="match status" value="1"/>
</dbReference>
<keyword evidence="1" id="KW-0446">Lipid-binding</keyword>
<protein>
    <submittedName>
        <fullName evidence="3">Fatty acid-binding protein DegV</fullName>
    </submittedName>
</protein>
<dbReference type="Proteomes" id="UP000253817">
    <property type="component" value="Unassembled WGS sequence"/>
</dbReference>
<dbReference type="EMBL" id="PPTT01000010">
    <property type="protein sequence ID" value="RDB69334.1"/>
    <property type="molecule type" value="Genomic_DNA"/>
</dbReference>
<sequence length="284" mass="30801">MTTRILVAETGADIPPELAQQHGIAIVPMHVSFGNQTFDDGTIPVSRIFEHYRTTGELPKTSGSMPEDFAKVFDAIEREHPDAQIIHLAYSAVTTCSYESALTAAKGRSGITSYDTKSVTAGQALVVLSIAELLEAQPDISDAALDEAIRNRIERIRMAFLPGSLEFLRAGGRLSNAAYVGAHILRIKPVVEILDGKLVATKKYRGSSMQAAKKLMAEYPQQENLDRSRIVFIRAEGLSPDIERVAEEEAREQGFQSVSWITTGNVISSHGGPGAFGIVGFAKE</sequence>
<dbReference type="PROSITE" id="PS51482">
    <property type="entry name" value="DEGV"/>
    <property type="match status" value="1"/>
</dbReference>
<dbReference type="Gene3D" id="3.30.1180.10">
    <property type="match status" value="1"/>
</dbReference>
<evidence type="ECO:0000313" key="4">
    <source>
        <dbReference type="Proteomes" id="UP000253817"/>
    </source>
</evidence>
<dbReference type="EMBL" id="QICC01000152">
    <property type="protein sequence ID" value="RNM38651.1"/>
    <property type="molecule type" value="Genomic_DNA"/>
</dbReference>
<dbReference type="RefSeq" id="WP_114546087.1">
    <property type="nucleotide sequence ID" value="NZ_PPTT01000010.1"/>
</dbReference>
<evidence type="ECO:0000256" key="1">
    <source>
        <dbReference type="ARBA" id="ARBA00023121"/>
    </source>
</evidence>
<comment type="caution">
    <text evidence="3">The sequence shown here is derived from an EMBL/GenBank/DDBJ whole genome shotgun (WGS) entry which is preliminary data.</text>
</comment>
<dbReference type="GO" id="GO:0008289">
    <property type="term" value="F:lipid binding"/>
    <property type="evidence" value="ECO:0007669"/>
    <property type="project" value="UniProtKB-KW"/>
</dbReference>
<proteinExistence type="predicted"/>
<reference evidence="5" key="2">
    <citation type="submission" date="2018-05" db="EMBL/GenBank/DDBJ databases">
        <title>Genome Sequencing of selected type strains of the family Eggerthellaceae.</title>
        <authorList>
            <person name="Danylec N."/>
            <person name="Stoll D.A."/>
            <person name="Doetsch A."/>
            <person name="Huch M."/>
        </authorList>
    </citation>
    <scope>NUCLEOTIDE SEQUENCE [LARGE SCALE GENOMIC DNA]</scope>
    <source>
        <strain evidence="5">DSM 16107</strain>
    </source>
</reference>
<accession>A0A3N0INR7</accession>
<reference evidence="3" key="3">
    <citation type="journal article" date="2019" name="Microbiol. Resour. Announc.">
        <title>Draft Genome Sequences of Type Strains of Gordonibacter faecihominis, Paraeggerthella hongkongensis, Parvibacter caecicola,Slackia equolifaciens, Slackia faecicanis, and Slackia isoflavoniconvertens.</title>
        <authorList>
            <person name="Danylec N."/>
            <person name="Stoll D.A."/>
            <person name="Dotsch A."/>
            <person name="Huch M."/>
        </authorList>
    </citation>
    <scope>NUCLEOTIDE SEQUENCE</scope>
    <source>
        <strain evidence="3">DSM 16107</strain>
    </source>
</reference>